<gene>
    <name evidence="2" type="ORF">AsAng_0001440</name>
</gene>
<dbReference type="InterPro" id="IPR008969">
    <property type="entry name" value="CarboxyPept-like_regulatory"/>
</dbReference>
<name>A0A915VK32_9BACT</name>
<evidence type="ECO:0000313" key="2">
    <source>
        <dbReference type="EMBL" id="BDS09446.1"/>
    </source>
</evidence>
<keyword evidence="1" id="KW-0472">Membrane</keyword>
<feature type="transmembrane region" description="Helical" evidence="1">
    <location>
        <begin position="91"/>
        <end position="110"/>
    </location>
</feature>
<dbReference type="SUPFAM" id="SSF49464">
    <property type="entry name" value="Carboxypeptidase regulatory domain-like"/>
    <property type="match status" value="1"/>
</dbReference>
<protein>
    <submittedName>
        <fullName evidence="2">Uncharacterized protein</fullName>
    </submittedName>
</protein>
<dbReference type="KEGG" id="aup:AsAng_0001440"/>
<dbReference type="AlphaFoldDB" id="A0A915VK32"/>
<dbReference type="Proteomes" id="UP001060919">
    <property type="component" value="Chromosome"/>
</dbReference>
<evidence type="ECO:0000313" key="3">
    <source>
        <dbReference type="Proteomes" id="UP001060919"/>
    </source>
</evidence>
<keyword evidence="3" id="KW-1185">Reference proteome</keyword>
<evidence type="ECO:0000256" key="1">
    <source>
        <dbReference type="SAM" id="Phobius"/>
    </source>
</evidence>
<proteinExistence type="predicted"/>
<accession>A0A915VK32</accession>
<organism evidence="2 3">
    <name type="scientific">Aureispira anguillae</name>
    <dbReference type="NCBI Taxonomy" id="2864201"/>
    <lineage>
        <taxon>Bacteria</taxon>
        <taxon>Pseudomonadati</taxon>
        <taxon>Bacteroidota</taxon>
        <taxon>Saprospiria</taxon>
        <taxon>Saprospirales</taxon>
        <taxon>Saprospiraceae</taxon>
        <taxon>Aureispira</taxon>
    </lineage>
</organism>
<keyword evidence="1" id="KW-1133">Transmembrane helix</keyword>
<reference evidence="2" key="1">
    <citation type="submission" date="2022-09" db="EMBL/GenBank/DDBJ databases">
        <title>Aureispira anguillicida sp. nov., isolated from Leptocephalus of Japanese eel Anguilla japonica.</title>
        <authorList>
            <person name="Yuasa K."/>
            <person name="Mekata T."/>
            <person name="Ikunari K."/>
        </authorList>
    </citation>
    <scope>NUCLEOTIDE SEQUENCE</scope>
    <source>
        <strain evidence="2">EL160426</strain>
    </source>
</reference>
<dbReference type="EMBL" id="AP026867">
    <property type="protein sequence ID" value="BDS09446.1"/>
    <property type="molecule type" value="Genomic_DNA"/>
</dbReference>
<dbReference type="Gene3D" id="2.60.40.1120">
    <property type="entry name" value="Carboxypeptidase-like, regulatory domain"/>
    <property type="match status" value="1"/>
</dbReference>
<keyword evidence="1" id="KW-0812">Transmembrane</keyword>
<sequence>MKIELAHDFIAKKIYQEASLEDKARASATKLLHERYRHYLSSKNLLLTEYDLIYIRPHLERMDLSREEELYVKVSKQKIKKGKRMARVKDGAIVALVCGIVFSTWGLWGWQQFSTVSKDLAEAQDTINILLRNQTQEPYHTIPIADSINTSSVPNFFKTIKLVGKITNEQNKPVAAALVQIMGAEAYTQEDGTYELYLILSPKNIGNTIPLTISKTNYLPLSQTIDTDQTEIDLALTLIRE</sequence>
<dbReference type="RefSeq" id="WP_264790838.1">
    <property type="nucleotide sequence ID" value="NZ_AP026867.1"/>
</dbReference>